<dbReference type="GO" id="GO:0044820">
    <property type="term" value="P:mitotic telomere tethering at nuclear periphery"/>
    <property type="evidence" value="ECO:0007669"/>
    <property type="project" value="TreeGrafter"/>
</dbReference>
<dbReference type="PANTHER" id="PTHR38044">
    <property type="entry name" value="BOUQUET FORMATION PROTEIN 4"/>
    <property type="match status" value="1"/>
</dbReference>
<evidence type="ECO:0000313" key="6">
    <source>
        <dbReference type="EMBL" id="KAK3678015.1"/>
    </source>
</evidence>
<dbReference type="GO" id="GO:0070197">
    <property type="term" value="P:meiotic attachment of telomere to nuclear envelope"/>
    <property type="evidence" value="ECO:0007669"/>
    <property type="project" value="InterPro"/>
</dbReference>
<feature type="transmembrane region" description="Helical" evidence="4">
    <location>
        <begin position="385"/>
        <end position="405"/>
    </location>
</feature>
<organism evidence="6 7">
    <name type="scientific">Recurvomyces mirabilis</name>
    <dbReference type="NCBI Taxonomy" id="574656"/>
    <lineage>
        <taxon>Eukaryota</taxon>
        <taxon>Fungi</taxon>
        <taxon>Dikarya</taxon>
        <taxon>Ascomycota</taxon>
        <taxon>Pezizomycotina</taxon>
        <taxon>Dothideomycetes</taxon>
        <taxon>Dothideomycetidae</taxon>
        <taxon>Mycosphaerellales</taxon>
        <taxon>Teratosphaeriaceae</taxon>
        <taxon>Recurvomyces</taxon>
    </lineage>
</organism>
<protein>
    <recommendedName>
        <fullName evidence="5">HTH APSES-type domain-containing protein</fullName>
    </recommendedName>
</protein>
<evidence type="ECO:0000256" key="1">
    <source>
        <dbReference type="ARBA" id="ARBA00022969"/>
    </source>
</evidence>
<dbReference type="EMBL" id="JAUTXT010000005">
    <property type="protein sequence ID" value="KAK3678015.1"/>
    <property type="molecule type" value="Genomic_DNA"/>
</dbReference>
<dbReference type="GO" id="GO:0048315">
    <property type="term" value="P:conidium formation"/>
    <property type="evidence" value="ECO:0007669"/>
    <property type="project" value="UniProtKB-KW"/>
</dbReference>
<evidence type="ECO:0000256" key="3">
    <source>
        <dbReference type="SAM" id="MobiDB-lite"/>
    </source>
</evidence>
<dbReference type="InterPro" id="IPR037548">
    <property type="entry name" value="Bqt4"/>
</dbReference>
<dbReference type="FunFam" id="3.10.260.10:FF:000002">
    <property type="entry name" value="APSES transcription factor, putative"/>
    <property type="match status" value="1"/>
</dbReference>
<dbReference type="Proteomes" id="UP001274830">
    <property type="component" value="Unassembled WGS sequence"/>
</dbReference>
<proteinExistence type="predicted"/>
<keyword evidence="4" id="KW-0812">Transmembrane</keyword>
<gene>
    <name evidence="6" type="ORF">LTR78_002110</name>
</gene>
<feature type="domain" description="HTH APSES-type" evidence="5">
    <location>
        <begin position="66"/>
        <end position="175"/>
    </location>
</feature>
<dbReference type="GO" id="GO:0030435">
    <property type="term" value="P:sporulation resulting in formation of a cellular spore"/>
    <property type="evidence" value="ECO:0007669"/>
    <property type="project" value="UniProtKB-KW"/>
</dbReference>
<feature type="region of interest" description="Disordered" evidence="3">
    <location>
        <begin position="332"/>
        <end position="354"/>
    </location>
</feature>
<keyword evidence="4" id="KW-1133">Transmembrane helix</keyword>
<dbReference type="InterPro" id="IPR003163">
    <property type="entry name" value="Tscrpt_reg_HTH_APSES-type"/>
</dbReference>
<dbReference type="PANTHER" id="PTHR38044:SF1">
    <property type="entry name" value="BOUQUET FORMATION PROTEIN 4"/>
    <property type="match status" value="1"/>
</dbReference>
<dbReference type="GO" id="GO:0003677">
    <property type="term" value="F:DNA binding"/>
    <property type="evidence" value="ECO:0007669"/>
    <property type="project" value="InterPro"/>
</dbReference>
<dbReference type="PROSITE" id="PS51299">
    <property type="entry name" value="HTH_APSES"/>
    <property type="match status" value="1"/>
</dbReference>
<keyword evidence="1" id="KW-0749">Sporulation</keyword>
<dbReference type="GO" id="GO:1990862">
    <property type="term" value="C:nuclear membrane complex Bqt3-Bqt4"/>
    <property type="evidence" value="ECO:0007669"/>
    <property type="project" value="InterPro"/>
</dbReference>
<keyword evidence="7" id="KW-1185">Reference proteome</keyword>
<accession>A0AAE0WUG9</accession>
<dbReference type="AlphaFoldDB" id="A0AAE0WUG9"/>
<dbReference type="InterPro" id="IPR036887">
    <property type="entry name" value="HTH_APSES_sf"/>
</dbReference>
<dbReference type="InterPro" id="IPR018004">
    <property type="entry name" value="KilA/APSES_HTH"/>
</dbReference>
<dbReference type="SUPFAM" id="SSF54616">
    <property type="entry name" value="DNA-binding domain of Mlu1-box binding protein MBP1"/>
    <property type="match status" value="1"/>
</dbReference>
<dbReference type="Gene3D" id="3.10.260.10">
    <property type="entry name" value="Transcription regulator HTH, APSES-type DNA-binding domain"/>
    <property type="match status" value="1"/>
</dbReference>
<name>A0AAE0WUG9_9PEZI</name>
<evidence type="ECO:0000256" key="2">
    <source>
        <dbReference type="ARBA" id="ARBA00023321"/>
    </source>
</evidence>
<keyword evidence="2" id="KW-0183">Conidiation</keyword>
<feature type="compositionally biased region" description="Basic residues" evidence="3">
    <location>
        <begin position="235"/>
        <end position="244"/>
    </location>
</feature>
<evidence type="ECO:0000313" key="7">
    <source>
        <dbReference type="Proteomes" id="UP001274830"/>
    </source>
</evidence>
<comment type="caution">
    <text evidence="6">The sequence shown here is derived from an EMBL/GenBank/DDBJ whole genome shotgun (WGS) entry which is preliminary data.</text>
</comment>
<feature type="region of interest" description="Disordered" evidence="3">
    <location>
        <begin position="171"/>
        <end position="252"/>
    </location>
</feature>
<dbReference type="SMART" id="SM01252">
    <property type="entry name" value="KilA-N"/>
    <property type="match status" value="1"/>
</dbReference>
<sequence length="407" mass="44166">MASERILPEKRNPMLAEPHAPQYEILVERRCLGQTELKVKPGQVGTSNATKPDNLGTLEYAHLRVPLPKDLSGSGIFHKGSSRKWPEAYFLMRRSSDGFISATGMFKAAFPYAQVEEEQAEKDYIKGMEQTSSEEVAGNVWIHPDEAIELAEEYGIKLWIEALLDPEPITHGTSPGKAIASPPPYRFSDMANGSVRSPEKKITEGRSSTRSRRSASVLSQEPEPAASKTPSRAKATPRKARKGRGALSKVDENEGAALPDLINGAVPKFEAGGRGTVKVEVETTTRPSLTGGEETEQTKVNIEMPAGHPELPLPEDAEGMLEKARQMVAEAQKVGGPSTGKGKRKAEEMLDDDEDELSLAAPLPAKRARKLEVELRKERILRRSFVGIAATLGIGALIPSIMAAFGA</sequence>
<evidence type="ECO:0000256" key="4">
    <source>
        <dbReference type="SAM" id="Phobius"/>
    </source>
</evidence>
<reference evidence="6" key="1">
    <citation type="submission" date="2023-07" db="EMBL/GenBank/DDBJ databases">
        <title>Black Yeasts Isolated from many extreme environments.</title>
        <authorList>
            <person name="Coleine C."/>
            <person name="Stajich J.E."/>
            <person name="Selbmann L."/>
        </authorList>
    </citation>
    <scope>NUCLEOTIDE SEQUENCE</scope>
    <source>
        <strain evidence="6">CCFEE 5485</strain>
    </source>
</reference>
<keyword evidence="4" id="KW-0472">Membrane</keyword>
<evidence type="ECO:0000259" key="5">
    <source>
        <dbReference type="PROSITE" id="PS51299"/>
    </source>
</evidence>